<proteinExistence type="predicted"/>
<evidence type="ECO:0000256" key="1">
    <source>
        <dbReference type="SAM" id="SignalP"/>
    </source>
</evidence>
<dbReference type="InterPro" id="IPR011050">
    <property type="entry name" value="Pectin_lyase_fold/virulence"/>
</dbReference>
<evidence type="ECO:0008006" key="4">
    <source>
        <dbReference type="Google" id="ProtNLM"/>
    </source>
</evidence>
<dbReference type="SUPFAM" id="SSF51126">
    <property type="entry name" value="Pectin lyase-like"/>
    <property type="match status" value="1"/>
</dbReference>
<keyword evidence="1" id="KW-0732">Signal</keyword>
<dbReference type="AlphaFoldDB" id="A0A4U0EW29"/>
<dbReference type="RefSeq" id="WP_136843331.1">
    <property type="nucleotide sequence ID" value="NZ_SUPL01000004.1"/>
</dbReference>
<sequence length="535" mass="59387">MKRLSYFILSLTILLFWSSCRKDFEFSASTGTLEFSKDTVYLDTVFTNIGSSTYNLKVYNNSNNDIIIPSIKLSEGYNSYYRMTIDGTTGIGGAPNEPIGKVFENIEMLAKDSMYIFIETTVDIQDLAASQTQFLYTDAIEFDSGENLQKVELVTLVKDAHFIYPDRSTTIDSETGEEIHVIETLTFDVDGDGMEDETTIQGRFLADNELTFTNEKPYVIYGYAAVADSKTLTIDAGARVHFHAKSGLLITGGASLKVNGVPSTDQELLEGEVIFEGDRLEPNFADVPGQWQTIWLFNNSVDNVMNHATIKNGTIGILSDGNQDDPTKLTITNSQIYNSSNFGILGRGTSIDGENVVVNNSGQSSFAGTYGGSYNFVHTTFANYWNNSFRQFPSVLLNNFIIDEDNTVFTNPLDAANFTNCIIYGNDNPELILEKDPSDDFNFKFTNSLIKFDNSSNNFTGDVYDFSNSLLYENVIFNQDPEFLDPNNNQLNIPNGSPSDNFGIIFGNLSSDILNTPRSATPDLGAYESVEFEDN</sequence>
<evidence type="ECO:0000313" key="3">
    <source>
        <dbReference type="Proteomes" id="UP000307657"/>
    </source>
</evidence>
<protein>
    <recommendedName>
        <fullName evidence="4">Right handed beta helix region</fullName>
    </recommendedName>
</protein>
<organism evidence="2 3">
    <name type="scientific">Pontimicrobium aquaticum</name>
    <dbReference type="NCBI Taxonomy" id="2565367"/>
    <lineage>
        <taxon>Bacteria</taxon>
        <taxon>Pseudomonadati</taxon>
        <taxon>Bacteroidota</taxon>
        <taxon>Flavobacteriia</taxon>
        <taxon>Flavobacteriales</taxon>
        <taxon>Flavobacteriaceae</taxon>
        <taxon>Pontimicrobium</taxon>
    </lineage>
</organism>
<gene>
    <name evidence="2" type="ORF">E5167_09270</name>
</gene>
<evidence type="ECO:0000313" key="2">
    <source>
        <dbReference type="EMBL" id="TJY36040.1"/>
    </source>
</evidence>
<dbReference type="OrthoDB" id="1111178at2"/>
<dbReference type="EMBL" id="SUPL01000004">
    <property type="protein sequence ID" value="TJY36040.1"/>
    <property type="molecule type" value="Genomic_DNA"/>
</dbReference>
<name>A0A4U0EW29_9FLAO</name>
<reference evidence="2 3" key="1">
    <citation type="submission" date="2019-04" db="EMBL/GenBank/DDBJ databases">
        <title>Lacinutrix sp. nov., isolated from marine water.</title>
        <authorList>
            <person name="Kim W."/>
        </authorList>
    </citation>
    <scope>NUCLEOTIDE SEQUENCE [LARGE SCALE GENOMIC DNA]</scope>
    <source>
        <strain evidence="2 3">CAU 1491</strain>
    </source>
</reference>
<keyword evidence="3" id="KW-1185">Reference proteome</keyword>
<accession>A0A4U0EW29</accession>
<comment type="caution">
    <text evidence="2">The sequence shown here is derived from an EMBL/GenBank/DDBJ whole genome shotgun (WGS) entry which is preliminary data.</text>
</comment>
<dbReference type="PROSITE" id="PS51257">
    <property type="entry name" value="PROKAR_LIPOPROTEIN"/>
    <property type="match status" value="1"/>
</dbReference>
<feature type="chain" id="PRO_5020728988" description="Right handed beta helix region" evidence="1">
    <location>
        <begin position="22"/>
        <end position="535"/>
    </location>
</feature>
<feature type="signal peptide" evidence="1">
    <location>
        <begin position="1"/>
        <end position="21"/>
    </location>
</feature>
<dbReference type="Proteomes" id="UP000307657">
    <property type="component" value="Unassembled WGS sequence"/>
</dbReference>